<dbReference type="STRING" id="234267.Acid_4820"/>
<dbReference type="GO" id="GO:0045892">
    <property type="term" value="P:negative regulation of DNA-templated transcription"/>
    <property type="evidence" value="ECO:0007669"/>
    <property type="project" value="InterPro"/>
</dbReference>
<evidence type="ECO:0000313" key="5">
    <source>
        <dbReference type="EMBL" id="ABJ85779.1"/>
    </source>
</evidence>
<protein>
    <submittedName>
        <fullName evidence="5">Transcriptional repressor, CopY family</fullName>
    </submittedName>
</protein>
<dbReference type="SUPFAM" id="SSF46785">
    <property type="entry name" value="Winged helix' DNA-binding domain"/>
    <property type="match status" value="1"/>
</dbReference>
<dbReference type="InterPro" id="IPR005650">
    <property type="entry name" value="BlaI_family"/>
</dbReference>
<dbReference type="HOGENOM" id="CLU_119090_4_1_0"/>
<sequence length="160" mass="17850" precursor="true">MYSPLTGAGIDATFATCCCFYSNEPRQPAMKKDGHRNLSRRERQIMDILYQRGRATGAEIHQALPDAPTYSAVRAKLRVLEEKGHVRHEEEALRYVYVPVVARESARKSALRHIVSTFFAGSVEDTVAALLDLSSANLAGSDLERISKMIEQARKEGENL</sequence>
<organism evidence="5">
    <name type="scientific">Solibacter usitatus (strain Ellin6076)</name>
    <dbReference type="NCBI Taxonomy" id="234267"/>
    <lineage>
        <taxon>Bacteria</taxon>
        <taxon>Pseudomonadati</taxon>
        <taxon>Acidobacteriota</taxon>
        <taxon>Terriglobia</taxon>
        <taxon>Bryobacterales</taxon>
        <taxon>Solibacteraceae</taxon>
        <taxon>Candidatus Solibacter</taxon>
    </lineage>
</organism>
<accession>Q01X36</accession>
<dbReference type="AlphaFoldDB" id="Q01X36"/>
<dbReference type="GO" id="GO:0003677">
    <property type="term" value="F:DNA binding"/>
    <property type="evidence" value="ECO:0007669"/>
    <property type="project" value="UniProtKB-KW"/>
</dbReference>
<keyword evidence="3" id="KW-0238">DNA-binding</keyword>
<evidence type="ECO:0000256" key="3">
    <source>
        <dbReference type="ARBA" id="ARBA00023125"/>
    </source>
</evidence>
<keyword evidence="4" id="KW-0804">Transcription</keyword>
<name>Q01X36_SOLUE</name>
<comment type="similarity">
    <text evidence="1">Belongs to the BlaI transcriptional regulatory family.</text>
</comment>
<evidence type="ECO:0000256" key="2">
    <source>
        <dbReference type="ARBA" id="ARBA00023015"/>
    </source>
</evidence>
<dbReference type="eggNOG" id="COG3682">
    <property type="taxonomic scope" value="Bacteria"/>
</dbReference>
<dbReference type="InParanoid" id="Q01X36"/>
<dbReference type="InterPro" id="IPR036388">
    <property type="entry name" value="WH-like_DNA-bd_sf"/>
</dbReference>
<evidence type="ECO:0000256" key="1">
    <source>
        <dbReference type="ARBA" id="ARBA00011046"/>
    </source>
</evidence>
<dbReference type="Gene3D" id="1.10.10.10">
    <property type="entry name" value="Winged helix-like DNA-binding domain superfamily/Winged helix DNA-binding domain"/>
    <property type="match status" value="1"/>
</dbReference>
<dbReference type="Pfam" id="PF03965">
    <property type="entry name" value="Penicillinase_R"/>
    <property type="match status" value="1"/>
</dbReference>
<keyword evidence="2" id="KW-0805">Transcription regulation</keyword>
<dbReference type="InterPro" id="IPR036390">
    <property type="entry name" value="WH_DNA-bd_sf"/>
</dbReference>
<dbReference type="EMBL" id="CP000473">
    <property type="protein sequence ID" value="ABJ85779.1"/>
    <property type="molecule type" value="Genomic_DNA"/>
</dbReference>
<reference evidence="5" key="1">
    <citation type="submission" date="2006-10" db="EMBL/GenBank/DDBJ databases">
        <title>Complete sequence of Solibacter usitatus Ellin6076.</title>
        <authorList>
            <consortium name="US DOE Joint Genome Institute"/>
            <person name="Copeland A."/>
            <person name="Lucas S."/>
            <person name="Lapidus A."/>
            <person name="Barry K."/>
            <person name="Detter J.C."/>
            <person name="Glavina del Rio T."/>
            <person name="Hammon N."/>
            <person name="Israni S."/>
            <person name="Dalin E."/>
            <person name="Tice H."/>
            <person name="Pitluck S."/>
            <person name="Thompson L.S."/>
            <person name="Brettin T."/>
            <person name="Bruce D."/>
            <person name="Han C."/>
            <person name="Tapia R."/>
            <person name="Gilna P."/>
            <person name="Schmutz J."/>
            <person name="Larimer F."/>
            <person name="Land M."/>
            <person name="Hauser L."/>
            <person name="Kyrpides N."/>
            <person name="Mikhailova N."/>
            <person name="Janssen P.H."/>
            <person name="Kuske C.R."/>
            <person name="Richardson P."/>
        </authorList>
    </citation>
    <scope>NUCLEOTIDE SEQUENCE</scope>
    <source>
        <strain evidence="5">Ellin6076</strain>
    </source>
</reference>
<evidence type="ECO:0000256" key="4">
    <source>
        <dbReference type="ARBA" id="ARBA00023163"/>
    </source>
</evidence>
<gene>
    <name evidence="5" type="ordered locus">Acid_4820</name>
</gene>
<dbReference type="KEGG" id="sus:Acid_4820"/>
<proteinExistence type="inferred from homology"/>